<dbReference type="GO" id="GO:0005739">
    <property type="term" value="C:mitochondrion"/>
    <property type="evidence" value="ECO:0007669"/>
    <property type="project" value="TreeGrafter"/>
</dbReference>
<proteinExistence type="inferred from homology"/>
<dbReference type="Pfam" id="PF07047">
    <property type="entry name" value="OPA3"/>
    <property type="match status" value="1"/>
</dbReference>
<dbReference type="AlphaFoldDB" id="A0A1D1Y6G4"/>
<dbReference type="EMBL" id="GDJX01017702">
    <property type="protein sequence ID" value="JAT50234.1"/>
    <property type="molecule type" value="Transcribed_RNA"/>
</dbReference>
<evidence type="ECO:0000313" key="5">
    <source>
        <dbReference type="EMBL" id="JAT50234.1"/>
    </source>
</evidence>
<feature type="coiled-coil region" evidence="3">
    <location>
        <begin position="99"/>
        <end position="143"/>
    </location>
</feature>
<keyword evidence="2 3" id="KW-0175">Coiled coil</keyword>
<sequence>MVLPLVKLGALALRTVSKPIANRLKKEAGRHPKFRRFIISIAQANHRIGTNMQRRLYGHSTDVQVRPLNEEKAVQAATDLFGEIFVFMVAGGAVVFEVQRNARSEARKEENRRQELEAMKQRDQELAREIELLKERLAEIEKIARGRGLAGIFNFKHGNAPEDSKSASIASKPISEPSKSASEC</sequence>
<evidence type="ECO:0000256" key="3">
    <source>
        <dbReference type="SAM" id="Coils"/>
    </source>
</evidence>
<name>A0A1D1Y6G4_9ARAE</name>
<organism evidence="5">
    <name type="scientific">Anthurium amnicola</name>
    <dbReference type="NCBI Taxonomy" id="1678845"/>
    <lineage>
        <taxon>Eukaryota</taxon>
        <taxon>Viridiplantae</taxon>
        <taxon>Streptophyta</taxon>
        <taxon>Embryophyta</taxon>
        <taxon>Tracheophyta</taxon>
        <taxon>Spermatophyta</taxon>
        <taxon>Magnoliopsida</taxon>
        <taxon>Liliopsida</taxon>
        <taxon>Araceae</taxon>
        <taxon>Pothoideae</taxon>
        <taxon>Potheae</taxon>
        <taxon>Anthurium</taxon>
    </lineage>
</organism>
<accession>A0A1D1Y6G4</accession>
<evidence type="ECO:0000256" key="4">
    <source>
        <dbReference type="SAM" id="MobiDB-lite"/>
    </source>
</evidence>
<dbReference type="GO" id="GO:0019216">
    <property type="term" value="P:regulation of lipid metabolic process"/>
    <property type="evidence" value="ECO:0007669"/>
    <property type="project" value="TreeGrafter"/>
</dbReference>
<feature type="compositionally biased region" description="Low complexity" evidence="4">
    <location>
        <begin position="166"/>
        <end position="184"/>
    </location>
</feature>
<gene>
    <name evidence="5" type="primary">SPBC1703.11_0</name>
    <name evidence="5" type="ORF">g.30944</name>
</gene>
<evidence type="ECO:0000256" key="1">
    <source>
        <dbReference type="ARBA" id="ARBA00007584"/>
    </source>
</evidence>
<protein>
    <submittedName>
        <fullName evidence="5">OPA3-like protein</fullName>
    </submittedName>
</protein>
<reference evidence="5" key="1">
    <citation type="submission" date="2015-07" db="EMBL/GenBank/DDBJ databases">
        <title>Transcriptome Assembly of Anthurium amnicola.</title>
        <authorList>
            <person name="Suzuki J."/>
        </authorList>
    </citation>
    <scope>NUCLEOTIDE SEQUENCE</scope>
</reference>
<dbReference type="InterPro" id="IPR010754">
    <property type="entry name" value="OPA3-like"/>
</dbReference>
<dbReference type="PANTHER" id="PTHR12499">
    <property type="entry name" value="OPTIC ATROPHY 3 PROTEIN OPA3"/>
    <property type="match status" value="1"/>
</dbReference>
<feature type="region of interest" description="Disordered" evidence="4">
    <location>
        <begin position="157"/>
        <end position="184"/>
    </location>
</feature>
<comment type="similarity">
    <text evidence="1">Belongs to the OPA3 family.</text>
</comment>
<dbReference type="PANTHER" id="PTHR12499:SF0">
    <property type="entry name" value="OPTIC ATROPHY 3 PROTEIN"/>
    <property type="match status" value="1"/>
</dbReference>
<evidence type="ECO:0000256" key="2">
    <source>
        <dbReference type="ARBA" id="ARBA00023054"/>
    </source>
</evidence>